<organism evidence="1 2">
    <name type="scientific">Flavobacterium album</name>
    <dbReference type="NCBI Taxonomy" id="2175091"/>
    <lineage>
        <taxon>Bacteria</taxon>
        <taxon>Pseudomonadati</taxon>
        <taxon>Bacteroidota</taxon>
        <taxon>Flavobacteriia</taxon>
        <taxon>Flavobacteriales</taxon>
        <taxon>Flavobacteriaceae</taxon>
        <taxon>Flavobacterium</taxon>
    </lineage>
</organism>
<keyword evidence="2" id="KW-1185">Reference proteome</keyword>
<dbReference type="Proteomes" id="UP000244929">
    <property type="component" value="Chromosome"/>
</dbReference>
<dbReference type="KEGG" id="falb:HYN59_03935"/>
<dbReference type="OrthoDB" id="5654170at2"/>
<proteinExistence type="predicted"/>
<sequence>MLCLLLPRQSLKSNQMNSYQRYNVFNNIHKGLRGMLFHLQITIQQTDFTHPEAGAVIAEMEKALRYFDEHADHEDRFILANIAALEPSIVQELENDHVIDHNLSEALRGSITQWKNAVTDNEKEMAGKQLFFAMNEFIAFNLYHMNKEENQLLLLLWKHFTDEEIHSMEQQIIAAIDPEVLMAESRWMMRSLSVPEISGWLEGIRMGAPEAVYQMYLGMAREELSAERMAQVEEKFALNY</sequence>
<protein>
    <submittedName>
        <fullName evidence="1">Uncharacterized protein</fullName>
    </submittedName>
</protein>
<reference evidence="1 2" key="1">
    <citation type="submission" date="2018-04" db="EMBL/GenBank/DDBJ databases">
        <title>Genome sequencing of Flavobacterium sp. HYN0059.</title>
        <authorList>
            <person name="Yi H."/>
            <person name="Baek C."/>
        </authorList>
    </citation>
    <scope>NUCLEOTIDE SEQUENCE [LARGE SCALE GENOMIC DNA]</scope>
    <source>
        <strain evidence="1 2">HYN0059</strain>
    </source>
</reference>
<name>A0A2S1QVA5_9FLAO</name>
<dbReference type="AlphaFoldDB" id="A0A2S1QVA5"/>
<gene>
    <name evidence="1" type="ORF">HYN59_03935</name>
</gene>
<evidence type="ECO:0000313" key="1">
    <source>
        <dbReference type="EMBL" id="AWH84316.1"/>
    </source>
</evidence>
<dbReference type="Gene3D" id="1.20.120.520">
    <property type="entry name" value="nmb1532 protein domain like"/>
    <property type="match status" value="1"/>
</dbReference>
<accession>A0A2S1QVA5</accession>
<evidence type="ECO:0000313" key="2">
    <source>
        <dbReference type="Proteomes" id="UP000244929"/>
    </source>
</evidence>
<dbReference type="EMBL" id="CP029186">
    <property type="protein sequence ID" value="AWH84316.1"/>
    <property type="molecule type" value="Genomic_DNA"/>
</dbReference>